<proteinExistence type="predicted"/>
<evidence type="ECO:0000256" key="1">
    <source>
        <dbReference type="SAM" id="MobiDB-lite"/>
    </source>
</evidence>
<feature type="region of interest" description="Disordered" evidence="1">
    <location>
        <begin position="1"/>
        <end position="22"/>
    </location>
</feature>
<feature type="non-terminal residue" evidence="2">
    <location>
        <position position="45"/>
    </location>
</feature>
<accession>A0A6J4HAB6</accession>
<feature type="compositionally biased region" description="Polar residues" evidence="1">
    <location>
        <begin position="1"/>
        <end position="10"/>
    </location>
</feature>
<gene>
    <name evidence="2" type="ORF">AVDCRST_MAG93-268</name>
</gene>
<feature type="non-terminal residue" evidence="2">
    <location>
        <position position="1"/>
    </location>
</feature>
<organism evidence="2">
    <name type="scientific">uncultured Chloroflexia bacterium</name>
    <dbReference type="NCBI Taxonomy" id="1672391"/>
    <lineage>
        <taxon>Bacteria</taxon>
        <taxon>Bacillati</taxon>
        <taxon>Chloroflexota</taxon>
        <taxon>Chloroflexia</taxon>
        <taxon>environmental samples</taxon>
    </lineage>
</organism>
<protein>
    <submittedName>
        <fullName evidence="2">Uncharacterized protein</fullName>
    </submittedName>
</protein>
<sequence length="45" mass="4685">VQAQRGTYASTPIHPTEHSAAAGTCARQCTARRANGSAVFPRDTA</sequence>
<evidence type="ECO:0000313" key="2">
    <source>
        <dbReference type="EMBL" id="CAA9216812.1"/>
    </source>
</evidence>
<name>A0A6J4HAB6_9CHLR</name>
<dbReference type="AlphaFoldDB" id="A0A6J4HAB6"/>
<dbReference type="EMBL" id="CADCTR010000086">
    <property type="protein sequence ID" value="CAA9216812.1"/>
    <property type="molecule type" value="Genomic_DNA"/>
</dbReference>
<reference evidence="2" key="1">
    <citation type="submission" date="2020-02" db="EMBL/GenBank/DDBJ databases">
        <authorList>
            <person name="Meier V. D."/>
        </authorList>
    </citation>
    <scope>NUCLEOTIDE SEQUENCE</scope>
    <source>
        <strain evidence="2">AVDCRST_MAG93</strain>
    </source>
</reference>